<dbReference type="Proteomes" id="UP000002892">
    <property type="component" value="Chromosome"/>
</dbReference>
<dbReference type="eggNOG" id="COG2221">
    <property type="taxonomic scope" value="Bacteria"/>
</dbReference>
<name>I4D136_DESAJ</name>
<keyword evidence="3" id="KW-0411">Iron-sulfur</keyword>
<dbReference type="GO" id="GO:0046872">
    <property type="term" value="F:metal ion binding"/>
    <property type="evidence" value="ECO:0007669"/>
    <property type="project" value="UniProtKB-KW"/>
</dbReference>
<dbReference type="KEGG" id="dai:Desaci_0443"/>
<proteinExistence type="predicted"/>
<evidence type="ECO:0000313" key="6">
    <source>
        <dbReference type="Proteomes" id="UP000002892"/>
    </source>
</evidence>
<dbReference type="STRING" id="646529.Desaci_0443"/>
<gene>
    <name evidence="5" type="ordered locus">Desaci_0443</name>
</gene>
<dbReference type="RefSeq" id="WP_014825523.1">
    <property type="nucleotide sequence ID" value="NC_018068.1"/>
</dbReference>
<dbReference type="PROSITE" id="PS00198">
    <property type="entry name" value="4FE4S_FER_1"/>
    <property type="match status" value="1"/>
</dbReference>
<protein>
    <submittedName>
        <fullName evidence="5">4Fe-4S protein</fullName>
    </submittedName>
</protein>
<evidence type="ECO:0000256" key="3">
    <source>
        <dbReference type="ARBA" id="ARBA00023014"/>
    </source>
</evidence>
<dbReference type="HOGENOM" id="CLU_139698_10_1_9"/>
<dbReference type="OrthoDB" id="5421405at2"/>
<evidence type="ECO:0000259" key="4">
    <source>
        <dbReference type="PROSITE" id="PS51379"/>
    </source>
</evidence>
<feature type="domain" description="4Fe-4S ferredoxin-type" evidence="4">
    <location>
        <begin position="33"/>
        <end position="62"/>
    </location>
</feature>
<sequence length="62" mass="6818">MNISINKNRCPQNHPCPSIRVCPVGAIGQIGFNAPTIDQEKCIKCRKCVIYCPMGALQVSEE</sequence>
<dbReference type="InterPro" id="IPR017896">
    <property type="entry name" value="4Fe4S_Fe-S-bd"/>
</dbReference>
<dbReference type="PROSITE" id="PS51379">
    <property type="entry name" value="4FE4S_FER_2"/>
    <property type="match status" value="1"/>
</dbReference>
<dbReference type="InterPro" id="IPR017900">
    <property type="entry name" value="4Fe4S_Fe_S_CS"/>
</dbReference>
<evidence type="ECO:0000313" key="5">
    <source>
        <dbReference type="EMBL" id="AFM39510.1"/>
    </source>
</evidence>
<dbReference type="AlphaFoldDB" id="I4D136"/>
<dbReference type="Gene3D" id="3.30.70.20">
    <property type="match status" value="1"/>
</dbReference>
<dbReference type="SUPFAM" id="SSF54862">
    <property type="entry name" value="4Fe-4S ferredoxins"/>
    <property type="match status" value="1"/>
</dbReference>
<keyword evidence="2" id="KW-0408">Iron</keyword>
<evidence type="ECO:0000256" key="1">
    <source>
        <dbReference type="ARBA" id="ARBA00022723"/>
    </source>
</evidence>
<keyword evidence="1" id="KW-0479">Metal-binding</keyword>
<dbReference type="EMBL" id="CP003639">
    <property type="protein sequence ID" value="AFM39510.1"/>
    <property type="molecule type" value="Genomic_DNA"/>
</dbReference>
<dbReference type="Pfam" id="PF12837">
    <property type="entry name" value="Fer4_6"/>
    <property type="match status" value="1"/>
</dbReference>
<keyword evidence="6" id="KW-1185">Reference proteome</keyword>
<evidence type="ECO:0000256" key="2">
    <source>
        <dbReference type="ARBA" id="ARBA00023004"/>
    </source>
</evidence>
<accession>I4D136</accession>
<reference evidence="5 6" key="1">
    <citation type="journal article" date="2012" name="J. Bacteriol.">
        <title>Complete genome sequences of Desulfosporosinus orientis DSM765T, Desulfosporosinus youngiae DSM17734T, Desulfosporosinus meridiei DSM13257T, and Desulfosporosinus acidiphilus DSM22704T.</title>
        <authorList>
            <person name="Pester M."/>
            <person name="Brambilla E."/>
            <person name="Alazard D."/>
            <person name="Rattei T."/>
            <person name="Weinmaier T."/>
            <person name="Han J."/>
            <person name="Lucas S."/>
            <person name="Lapidus A."/>
            <person name="Cheng J.F."/>
            <person name="Goodwin L."/>
            <person name="Pitluck S."/>
            <person name="Peters L."/>
            <person name="Ovchinnikova G."/>
            <person name="Teshima H."/>
            <person name="Detter J.C."/>
            <person name="Han C.S."/>
            <person name="Tapia R."/>
            <person name="Land M.L."/>
            <person name="Hauser L."/>
            <person name="Kyrpides N.C."/>
            <person name="Ivanova N.N."/>
            <person name="Pagani I."/>
            <person name="Huntmann M."/>
            <person name="Wei C.L."/>
            <person name="Davenport K.W."/>
            <person name="Daligault H."/>
            <person name="Chain P.S."/>
            <person name="Chen A."/>
            <person name="Mavromatis K."/>
            <person name="Markowitz V."/>
            <person name="Szeto E."/>
            <person name="Mikhailova N."/>
            <person name="Pati A."/>
            <person name="Wagner M."/>
            <person name="Woyke T."/>
            <person name="Ollivier B."/>
            <person name="Klenk H.P."/>
            <person name="Spring S."/>
            <person name="Loy A."/>
        </authorList>
    </citation>
    <scope>NUCLEOTIDE SEQUENCE [LARGE SCALE GENOMIC DNA]</scope>
    <source>
        <strain evidence="6">DSM 22704 / JCM 16185 / SJ4</strain>
    </source>
</reference>
<dbReference type="GO" id="GO:0051536">
    <property type="term" value="F:iron-sulfur cluster binding"/>
    <property type="evidence" value="ECO:0007669"/>
    <property type="project" value="UniProtKB-KW"/>
</dbReference>
<organism evidence="5 6">
    <name type="scientific">Desulfosporosinus acidiphilus (strain DSM 22704 / JCM 16185 / SJ4)</name>
    <dbReference type="NCBI Taxonomy" id="646529"/>
    <lineage>
        <taxon>Bacteria</taxon>
        <taxon>Bacillati</taxon>
        <taxon>Bacillota</taxon>
        <taxon>Clostridia</taxon>
        <taxon>Eubacteriales</taxon>
        <taxon>Desulfitobacteriaceae</taxon>
        <taxon>Desulfosporosinus</taxon>
    </lineage>
</organism>